<dbReference type="Gene3D" id="3.40.50.1000">
    <property type="entry name" value="HAD superfamily/HAD-like"/>
    <property type="match status" value="1"/>
</dbReference>
<geneLocation type="plasmid" evidence="1 2">
    <name>punmamed2</name>
</geneLocation>
<dbReference type="NCBIfam" id="TIGR01509">
    <property type="entry name" value="HAD-SF-IA-v3"/>
    <property type="match status" value="1"/>
</dbReference>
<gene>
    <name evidence="1" type="ORF">N8I84_41330</name>
</gene>
<dbReference type="InterPro" id="IPR023214">
    <property type="entry name" value="HAD_sf"/>
</dbReference>
<organism evidence="1 2">
    <name type="scientific">Streptomyces cynarae</name>
    <dbReference type="NCBI Taxonomy" id="2981134"/>
    <lineage>
        <taxon>Bacteria</taxon>
        <taxon>Bacillati</taxon>
        <taxon>Actinomycetota</taxon>
        <taxon>Actinomycetes</taxon>
        <taxon>Kitasatosporales</taxon>
        <taxon>Streptomycetaceae</taxon>
        <taxon>Streptomyces</taxon>
    </lineage>
</organism>
<name>A0ABY6EG51_9ACTN</name>
<dbReference type="InterPro" id="IPR006439">
    <property type="entry name" value="HAD-SF_hydro_IA"/>
</dbReference>
<dbReference type="SUPFAM" id="SSF56784">
    <property type="entry name" value="HAD-like"/>
    <property type="match status" value="1"/>
</dbReference>
<dbReference type="GO" id="GO:0016787">
    <property type="term" value="F:hydrolase activity"/>
    <property type="evidence" value="ECO:0007669"/>
    <property type="project" value="UniProtKB-KW"/>
</dbReference>
<keyword evidence="2" id="KW-1185">Reference proteome</keyword>
<dbReference type="RefSeq" id="WP_263235120.1">
    <property type="nucleotide sequence ID" value="NZ_CP106794.1"/>
</dbReference>
<evidence type="ECO:0000313" key="1">
    <source>
        <dbReference type="EMBL" id="UXY24893.1"/>
    </source>
</evidence>
<dbReference type="Pfam" id="PF00702">
    <property type="entry name" value="Hydrolase"/>
    <property type="match status" value="1"/>
</dbReference>
<dbReference type="InterPro" id="IPR051806">
    <property type="entry name" value="HAD-like_SPP"/>
</dbReference>
<accession>A0ABY6EG51</accession>
<dbReference type="SFLD" id="SFLDG01129">
    <property type="entry name" value="C1.5:_HAD__Beta-PGM__Phosphata"/>
    <property type="match status" value="1"/>
</dbReference>
<protein>
    <submittedName>
        <fullName evidence="1">HAD-IA family hydrolase</fullName>
    </submittedName>
</protein>
<sequence>MMTLGAVLFDVDGVLLDSTEAHRRVWEAWARLRGLDADAVWPLTFGRRPEDTVRLAAPELDPSQERLVLDQLLDQQQDAFPAVDGAVELLLGLPVDAWAIVTSGDRGSVHARFAAAGLPLPRVQVYGGDVVQAKPAPECYLKAAAALGLDPSACLVVEDAPAGVAAGKAAGCRVAGFTSTHDRHGLRPADLFFDTHTDTAAYLQAAGLLSTGSLA</sequence>
<evidence type="ECO:0000313" key="2">
    <source>
        <dbReference type="Proteomes" id="UP001061298"/>
    </source>
</evidence>
<dbReference type="SFLD" id="SFLDS00003">
    <property type="entry name" value="Haloacid_Dehalogenase"/>
    <property type="match status" value="1"/>
</dbReference>
<reference evidence="1" key="1">
    <citation type="submission" date="2022-10" db="EMBL/GenBank/DDBJ databases">
        <authorList>
            <person name="Mo P."/>
        </authorList>
    </citation>
    <scope>NUCLEOTIDE SEQUENCE</scope>
    <source>
        <strain evidence="1">HUAS 13-4</strain>
        <plasmid evidence="1">punmamed2</plasmid>
    </source>
</reference>
<dbReference type="InterPro" id="IPR023198">
    <property type="entry name" value="PGP-like_dom2"/>
</dbReference>
<dbReference type="PANTHER" id="PTHR43481">
    <property type="entry name" value="FRUCTOSE-1-PHOSPHATE PHOSPHATASE"/>
    <property type="match status" value="1"/>
</dbReference>
<dbReference type="EMBL" id="CP106794">
    <property type="protein sequence ID" value="UXY24893.1"/>
    <property type="molecule type" value="Genomic_DNA"/>
</dbReference>
<keyword evidence="1" id="KW-0614">Plasmid</keyword>
<dbReference type="PANTHER" id="PTHR43481:SF4">
    <property type="entry name" value="GLYCEROL-1-PHOSPHATE PHOSPHOHYDROLASE 1-RELATED"/>
    <property type="match status" value="1"/>
</dbReference>
<proteinExistence type="predicted"/>
<dbReference type="InterPro" id="IPR036412">
    <property type="entry name" value="HAD-like_sf"/>
</dbReference>
<dbReference type="Gene3D" id="1.10.150.240">
    <property type="entry name" value="Putative phosphatase, domain 2"/>
    <property type="match status" value="1"/>
</dbReference>
<keyword evidence="1" id="KW-0378">Hydrolase</keyword>
<dbReference type="Proteomes" id="UP001061298">
    <property type="component" value="Plasmid punmamed2"/>
</dbReference>